<dbReference type="Gene3D" id="3.30.470.20">
    <property type="entry name" value="ATP-grasp fold, B domain"/>
    <property type="match status" value="1"/>
</dbReference>
<keyword evidence="1" id="KW-0067">ATP-binding</keyword>
<dbReference type="GO" id="GO:0046872">
    <property type="term" value="F:metal ion binding"/>
    <property type="evidence" value="ECO:0007669"/>
    <property type="project" value="InterPro"/>
</dbReference>
<dbReference type="PANTHER" id="PTHR21621">
    <property type="entry name" value="RIBOSOMAL PROTEIN S6 MODIFICATION PROTEIN"/>
    <property type="match status" value="1"/>
</dbReference>
<dbReference type="STRING" id="407022.SAMN05661044_00767"/>
<evidence type="ECO:0000313" key="4">
    <source>
        <dbReference type="Proteomes" id="UP000199421"/>
    </source>
</evidence>
<gene>
    <name evidence="3" type="ORF">SAMN05661044_00767</name>
</gene>
<proteinExistence type="predicted"/>
<feature type="domain" description="ATP-grasp" evidence="2">
    <location>
        <begin position="133"/>
        <end position="323"/>
    </location>
</feature>
<organism evidence="3 4">
    <name type="scientific">Olivibacter domesticus</name>
    <name type="common">Pseudosphingobacterium domesticum</name>
    <dbReference type="NCBI Taxonomy" id="407022"/>
    <lineage>
        <taxon>Bacteria</taxon>
        <taxon>Pseudomonadati</taxon>
        <taxon>Bacteroidota</taxon>
        <taxon>Sphingobacteriia</taxon>
        <taxon>Sphingobacteriales</taxon>
        <taxon>Sphingobacteriaceae</taxon>
        <taxon>Olivibacter</taxon>
    </lineage>
</organism>
<evidence type="ECO:0000313" key="3">
    <source>
        <dbReference type="EMBL" id="SEK63808.1"/>
    </source>
</evidence>
<dbReference type="AlphaFoldDB" id="A0A1H7IN16"/>
<dbReference type="InterPro" id="IPR011761">
    <property type="entry name" value="ATP-grasp"/>
</dbReference>
<dbReference type="GO" id="GO:0005524">
    <property type="term" value="F:ATP binding"/>
    <property type="evidence" value="ECO:0007669"/>
    <property type="project" value="UniProtKB-UniRule"/>
</dbReference>
<dbReference type="EMBL" id="FOAF01000001">
    <property type="protein sequence ID" value="SEK63808.1"/>
    <property type="molecule type" value="Genomic_DNA"/>
</dbReference>
<evidence type="ECO:0000256" key="1">
    <source>
        <dbReference type="PROSITE-ProRule" id="PRU00409"/>
    </source>
</evidence>
<dbReference type="PANTHER" id="PTHR21621:SF0">
    <property type="entry name" value="BETA-CITRYLGLUTAMATE SYNTHASE B-RELATED"/>
    <property type="match status" value="1"/>
</dbReference>
<dbReference type="GO" id="GO:0018169">
    <property type="term" value="F:ribosomal S6-glutamic acid ligase activity"/>
    <property type="evidence" value="ECO:0007669"/>
    <property type="project" value="TreeGrafter"/>
</dbReference>
<name>A0A1H7IN16_OLID1</name>
<dbReference type="GO" id="GO:0009432">
    <property type="term" value="P:SOS response"/>
    <property type="evidence" value="ECO:0007669"/>
    <property type="project" value="TreeGrafter"/>
</dbReference>
<dbReference type="Pfam" id="PF21068">
    <property type="entry name" value="ATPgraspMvdD"/>
    <property type="match status" value="1"/>
</dbReference>
<dbReference type="RefSeq" id="WP_093318536.1">
    <property type="nucleotide sequence ID" value="NZ_FOAF01000001.1"/>
</dbReference>
<dbReference type="InterPro" id="IPR048936">
    <property type="entry name" value="MvdD-like_ATPgrasp"/>
</dbReference>
<dbReference type="GO" id="GO:0005737">
    <property type="term" value="C:cytoplasm"/>
    <property type="evidence" value="ECO:0007669"/>
    <property type="project" value="TreeGrafter"/>
</dbReference>
<dbReference type="OrthoDB" id="583309at2"/>
<protein>
    <recommendedName>
        <fullName evidence="2">ATP-grasp domain-containing protein</fullName>
    </recommendedName>
</protein>
<reference evidence="4" key="1">
    <citation type="submission" date="2016-10" db="EMBL/GenBank/DDBJ databases">
        <authorList>
            <person name="Varghese N."/>
            <person name="Submissions S."/>
        </authorList>
    </citation>
    <scope>NUCLEOTIDE SEQUENCE [LARGE SCALE GENOMIC DNA]</scope>
    <source>
        <strain evidence="4">DSM 18733</strain>
    </source>
</reference>
<dbReference type="PROSITE" id="PS50975">
    <property type="entry name" value="ATP_GRASP"/>
    <property type="match status" value="1"/>
</dbReference>
<keyword evidence="1" id="KW-0547">Nucleotide-binding</keyword>
<accession>A0A1H7IN16</accession>
<dbReference type="SUPFAM" id="SSF56059">
    <property type="entry name" value="Glutathione synthetase ATP-binding domain-like"/>
    <property type="match status" value="1"/>
</dbReference>
<keyword evidence="4" id="KW-1185">Reference proteome</keyword>
<dbReference type="Proteomes" id="UP000199421">
    <property type="component" value="Unassembled WGS sequence"/>
</dbReference>
<sequence length="330" mass="38284">MTNKKILIITHTKDNECIKHVSNYIQTFGGEVIRFNVDSYPTKTNLTTLFTNNRWSIILDNGEKHYLDNLYAVWYRRSHHIGDGIEKIIDQQYLAATTGEIKRTLHGMIEALPCFQMERFSTYRRLDSKEEQLKIAVNCGLAIPSTCISNSPKEVEAFIKQANGAVVTKMQSSFSIYQDGNENVVFTNEIDTTDIEEFDNLQFCPMVFQQKLEKKLELRVTIIGDKIFSFSIDSQKKPNAQIDWRKEGLSLVNEWQPYNLPSYVEKQLLSFMDMYKLNYGAIDLILTPENKFYFLEINPAGEYFWLDKLCNNAISEQIAKVLLGLTFRRE</sequence>
<evidence type="ECO:0000259" key="2">
    <source>
        <dbReference type="PROSITE" id="PS50975"/>
    </source>
</evidence>